<protein>
    <submittedName>
        <fullName evidence="2">Uncharacterized protein</fullName>
    </submittedName>
</protein>
<sequence>MKQSTMTTPSFLSTLPPWRSSSSSSIFSKELKRRRNKRRRRAPSSLNQLNLHHTPLYNGAIRSRFGF</sequence>
<feature type="compositionally biased region" description="Polar residues" evidence="1">
    <location>
        <begin position="1"/>
        <end position="13"/>
    </location>
</feature>
<evidence type="ECO:0000313" key="2">
    <source>
        <dbReference type="EMBL" id="KAF3560175.1"/>
    </source>
</evidence>
<reference evidence="2" key="1">
    <citation type="submission" date="2019-12" db="EMBL/GenBank/DDBJ databases">
        <title>Genome sequencing and annotation of Brassica cretica.</title>
        <authorList>
            <person name="Studholme D.J."/>
            <person name="Sarris P."/>
        </authorList>
    </citation>
    <scope>NUCLEOTIDE SEQUENCE</scope>
    <source>
        <strain evidence="2">PFS-109/04</strain>
        <tissue evidence="2">Leaf</tissue>
    </source>
</reference>
<dbReference type="AlphaFoldDB" id="A0A8S9R975"/>
<dbReference type="EMBL" id="QGKX02000996">
    <property type="protein sequence ID" value="KAF3560175.1"/>
    <property type="molecule type" value="Genomic_DNA"/>
</dbReference>
<dbReference type="Proteomes" id="UP000712600">
    <property type="component" value="Unassembled WGS sequence"/>
</dbReference>
<organism evidence="2 3">
    <name type="scientific">Brassica cretica</name>
    <name type="common">Mustard</name>
    <dbReference type="NCBI Taxonomy" id="69181"/>
    <lineage>
        <taxon>Eukaryota</taxon>
        <taxon>Viridiplantae</taxon>
        <taxon>Streptophyta</taxon>
        <taxon>Embryophyta</taxon>
        <taxon>Tracheophyta</taxon>
        <taxon>Spermatophyta</taxon>
        <taxon>Magnoliopsida</taxon>
        <taxon>eudicotyledons</taxon>
        <taxon>Gunneridae</taxon>
        <taxon>Pentapetalae</taxon>
        <taxon>rosids</taxon>
        <taxon>malvids</taxon>
        <taxon>Brassicales</taxon>
        <taxon>Brassicaceae</taxon>
        <taxon>Brassiceae</taxon>
        <taxon>Brassica</taxon>
    </lineage>
</organism>
<name>A0A8S9R975_BRACR</name>
<accession>A0A8S9R975</accession>
<comment type="caution">
    <text evidence="2">The sequence shown here is derived from an EMBL/GenBank/DDBJ whole genome shotgun (WGS) entry which is preliminary data.</text>
</comment>
<feature type="compositionally biased region" description="Basic residues" evidence="1">
    <location>
        <begin position="31"/>
        <end position="42"/>
    </location>
</feature>
<evidence type="ECO:0000313" key="3">
    <source>
        <dbReference type="Proteomes" id="UP000712600"/>
    </source>
</evidence>
<feature type="region of interest" description="Disordered" evidence="1">
    <location>
        <begin position="1"/>
        <end position="50"/>
    </location>
</feature>
<gene>
    <name evidence="2" type="ORF">F2Q69_00010562</name>
</gene>
<evidence type="ECO:0000256" key="1">
    <source>
        <dbReference type="SAM" id="MobiDB-lite"/>
    </source>
</evidence>
<proteinExistence type="predicted"/>